<reference evidence="3" key="1">
    <citation type="submission" date="2013-07" db="EMBL/GenBank/DDBJ databases">
        <title>Sub-species coevolution in mutualistic symbiosis.</title>
        <authorList>
            <person name="Murfin K."/>
            <person name="Klassen J."/>
            <person name="Lee M."/>
            <person name="Forst S."/>
            <person name="Stock P."/>
            <person name="Goodrich-Blair H."/>
        </authorList>
    </citation>
    <scope>NUCLEOTIDE SEQUENCE [LARGE SCALE GENOMIC DNA]</scope>
    <source>
        <strain evidence="3">Kraussei Becker Underwood</strain>
    </source>
</reference>
<dbReference type="RefSeq" id="WP_038193500.1">
    <property type="nucleotide sequence ID" value="NZ_CAWLXS010000061.1"/>
</dbReference>
<dbReference type="HOGENOM" id="CLU_056709_0_0_6"/>
<dbReference type="EMBL" id="CBSZ010000398">
    <property type="protein sequence ID" value="CDH26383.1"/>
    <property type="molecule type" value="Genomic_DNA"/>
</dbReference>
<organism evidence="3">
    <name type="scientific">Xenorhabdus bovienii str. kraussei Becker Underwood</name>
    <dbReference type="NCBI Taxonomy" id="1398204"/>
    <lineage>
        <taxon>Bacteria</taxon>
        <taxon>Pseudomonadati</taxon>
        <taxon>Pseudomonadota</taxon>
        <taxon>Gammaproteobacteria</taxon>
        <taxon>Enterobacterales</taxon>
        <taxon>Morganellaceae</taxon>
        <taxon>Xenorhabdus</taxon>
    </lineage>
</organism>
<dbReference type="GO" id="GO:0006270">
    <property type="term" value="P:DNA replication initiation"/>
    <property type="evidence" value="ECO:0007669"/>
    <property type="project" value="InterPro"/>
</dbReference>
<evidence type="ECO:0000256" key="1">
    <source>
        <dbReference type="ARBA" id="ARBA00038283"/>
    </source>
</evidence>
<comment type="caution">
    <text evidence="3">The sequence shown here is derived from an EMBL/GenBank/DDBJ whole genome shotgun (WGS) entry which is preliminary data.</text>
</comment>
<evidence type="ECO:0000313" key="3">
    <source>
        <dbReference type="EMBL" id="CDH26383.1"/>
    </source>
</evidence>
<dbReference type="GO" id="GO:0003887">
    <property type="term" value="F:DNA-directed DNA polymerase activity"/>
    <property type="evidence" value="ECO:0007669"/>
    <property type="project" value="InterPro"/>
</dbReference>
<feature type="domain" description="Initiator Rep protein WH1" evidence="2">
    <location>
        <begin position="96"/>
        <end position="216"/>
    </location>
</feature>
<comment type="similarity">
    <text evidence="1">Belongs to the initiator RepB protein family.</text>
</comment>
<proteinExistence type="inferred from homology"/>
<sequence length="291" mass="33438">MNNSSENNKFLPSTEFLNAEMPILSCNTTTSVQPNVLLRTGVFTPIGRRNSTKYVEMDLSEDLRSLELCQKEGYDRVSVRGDKLNVETDFKVWCGIVLAFSTYGEKSNKITLKFSEFAKFCAYPSRRFDKNLRRQIGESLGRIQSQSLSFLRKGATKGVHTGLLLRAEYDEFEDIVALMADENLWDLYRLDYQVLVSLKVLDKLPRAEVAQCLYLYFVALPERPIPVSFERLRERLQLNTSVKEANRKIKIGIQKLESIGFLSGDFVRKDGETYYIVDTRNKKLIAVKPEQ</sequence>
<gene>
    <name evidence="3" type="primary">repA</name>
    <name evidence="3" type="ORF">XBKB1_620004</name>
</gene>
<evidence type="ECO:0000259" key="2">
    <source>
        <dbReference type="Pfam" id="PF01051"/>
    </source>
</evidence>
<protein>
    <submittedName>
        <fullName evidence="3">Protein RepA</fullName>
    </submittedName>
</protein>
<dbReference type="Proteomes" id="UP000028493">
    <property type="component" value="Unassembled WGS sequence"/>
</dbReference>
<name>A0A077PYU4_XENBV</name>
<dbReference type="InterPro" id="IPR000525">
    <property type="entry name" value="Initiator_Rep_WH1"/>
</dbReference>
<accession>A0A077PYU4</accession>
<dbReference type="Pfam" id="PF01051">
    <property type="entry name" value="Rep3_N"/>
    <property type="match status" value="1"/>
</dbReference>
<dbReference type="AlphaFoldDB" id="A0A077PYU4"/>